<accession>A0A5N6TKK2</accession>
<protein>
    <submittedName>
        <fullName evidence="1">Uncharacterized protein</fullName>
    </submittedName>
</protein>
<name>A0A5N6TKK2_ASPAV</name>
<dbReference type="OrthoDB" id="4509088at2759"/>
<gene>
    <name evidence="1" type="ORF">BDV25DRAFT_43951</name>
</gene>
<dbReference type="EMBL" id="ML742238">
    <property type="protein sequence ID" value="KAE8146876.1"/>
    <property type="molecule type" value="Genomic_DNA"/>
</dbReference>
<dbReference type="Proteomes" id="UP000325780">
    <property type="component" value="Unassembled WGS sequence"/>
</dbReference>
<proteinExistence type="predicted"/>
<evidence type="ECO:0000313" key="2">
    <source>
        <dbReference type="Proteomes" id="UP000325780"/>
    </source>
</evidence>
<keyword evidence="2" id="KW-1185">Reference proteome</keyword>
<organism evidence="1 2">
    <name type="scientific">Aspergillus avenaceus</name>
    <dbReference type="NCBI Taxonomy" id="36643"/>
    <lineage>
        <taxon>Eukaryota</taxon>
        <taxon>Fungi</taxon>
        <taxon>Dikarya</taxon>
        <taxon>Ascomycota</taxon>
        <taxon>Pezizomycotina</taxon>
        <taxon>Eurotiomycetes</taxon>
        <taxon>Eurotiomycetidae</taxon>
        <taxon>Eurotiales</taxon>
        <taxon>Aspergillaceae</taxon>
        <taxon>Aspergillus</taxon>
        <taxon>Aspergillus subgen. Circumdati</taxon>
    </lineage>
</organism>
<evidence type="ECO:0000313" key="1">
    <source>
        <dbReference type="EMBL" id="KAE8146876.1"/>
    </source>
</evidence>
<dbReference type="AlphaFoldDB" id="A0A5N6TKK2"/>
<sequence length="127" mass="14384">MAYEEPSENTQGIIEKIRNIIKEEKAVIGQYQAGVGWEYSGEDISNETKALNKELDNDDFQVIKCNVLHLVNNGTIHNRTGHLLIIPLFGSANFGPDEPVLRYHHIIQTRTIYGQNLDLIIVALKKK</sequence>
<reference evidence="1 2" key="1">
    <citation type="submission" date="2019-04" db="EMBL/GenBank/DDBJ databases">
        <title>Friends and foes A comparative genomics study of 23 Aspergillus species from section Flavi.</title>
        <authorList>
            <consortium name="DOE Joint Genome Institute"/>
            <person name="Kjaerbolling I."/>
            <person name="Vesth T."/>
            <person name="Frisvad J.C."/>
            <person name="Nybo J.L."/>
            <person name="Theobald S."/>
            <person name="Kildgaard S."/>
            <person name="Isbrandt T."/>
            <person name="Kuo A."/>
            <person name="Sato A."/>
            <person name="Lyhne E.K."/>
            <person name="Kogle M.E."/>
            <person name="Wiebenga A."/>
            <person name="Kun R.S."/>
            <person name="Lubbers R.J."/>
            <person name="Makela M.R."/>
            <person name="Barry K."/>
            <person name="Chovatia M."/>
            <person name="Clum A."/>
            <person name="Daum C."/>
            <person name="Haridas S."/>
            <person name="He G."/>
            <person name="LaButti K."/>
            <person name="Lipzen A."/>
            <person name="Mondo S."/>
            <person name="Riley R."/>
            <person name="Salamov A."/>
            <person name="Simmons B.A."/>
            <person name="Magnuson J.K."/>
            <person name="Henrissat B."/>
            <person name="Mortensen U.H."/>
            <person name="Larsen T.O."/>
            <person name="Devries R.P."/>
            <person name="Grigoriev I.V."/>
            <person name="Machida M."/>
            <person name="Baker S.E."/>
            <person name="Andersen M.R."/>
        </authorList>
    </citation>
    <scope>NUCLEOTIDE SEQUENCE [LARGE SCALE GENOMIC DNA]</scope>
    <source>
        <strain evidence="1 2">IBT 18842</strain>
    </source>
</reference>